<evidence type="ECO:0000259" key="4">
    <source>
        <dbReference type="Pfam" id="PF00884"/>
    </source>
</evidence>
<evidence type="ECO:0000256" key="2">
    <source>
        <dbReference type="PIRNR" id="PIRNR000972"/>
    </source>
</evidence>
<name>A0A6A5K4P5_9PLEO</name>
<accession>A0A6A5K4P5</accession>
<dbReference type="Proteomes" id="UP000800040">
    <property type="component" value="Unassembled WGS sequence"/>
</dbReference>
<evidence type="ECO:0000256" key="3">
    <source>
        <dbReference type="PIRSR" id="PIRSR000972-50"/>
    </source>
</evidence>
<dbReference type="GO" id="GO:0018958">
    <property type="term" value="P:phenol-containing compound metabolic process"/>
    <property type="evidence" value="ECO:0007669"/>
    <property type="project" value="InterPro"/>
</dbReference>
<comment type="catalytic activity">
    <reaction evidence="2">
        <text>an aryl sulfate + H2O = a phenol + sulfate + H(+)</text>
        <dbReference type="Rhea" id="RHEA:17261"/>
        <dbReference type="ChEBI" id="CHEBI:15377"/>
        <dbReference type="ChEBI" id="CHEBI:15378"/>
        <dbReference type="ChEBI" id="CHEBI:16189"/>
        <dbReference type="ChEBI" id="CHEBI:33853"/>
        <dbReference type="ChEBI" id="CHEBI:140317"/>
        <dbReference type="EC" id="3.1.6.1"/>
    </reaction>
</comment>
<evidence type="ECO:0000256" key="1">
    <source>
        <dbReference type="ARBA" id="ARBA00008779"/>
    </source>
</evidence>
<dbReference type="CDD" id="cd16147">
    <property type="entry name" value="G6S"/>
    <property type="match status" value="1"/>
</dbReference>
<evidence type="ECO:0000313" key="5">
    <source>
        <dbReference type="EMBL" id="KAF1831681.1"/>
    </source>
</evidence>
<reference evidence="5" key="1">
    <citation type="submission" date="2020-01" db="EMBL/GenBank/DDBJ databases">
        <authorList>
            <consortium name="DOE Joint Genome Institute"/>
            <person name="Haridas S."/>
            <person name="Albert R."/>
            <person name="Binder M."/>
            <person name="Bloem J."/>
            <person name="Labutti K."/>
            <person name="Salamov A."/>
            <person name="Andreopoulos B."/>
            <person name="Baker S.E."/>
            <person name="Barry K."/>
            <person name="Bills G."/>
            <person name="Bluhm B.H."/>
            <person name="Cannon C."/>
            <person name="Castanera R."/>
            <person name="Culley D.E."/>
            <person name="Daum C."/>
            <person name="Ezra D."/>
            <person name="Gonzalez J.B."/>
            <person name="Henrissat B."/>
            <person name="Kuo A."/>
            <person name="Liang C."/>
            <person name="Lipzen A."/>
            <person name="Lutzoni F."/>
            <person name="Magnuson J."/>
            <person name="Mondo S."/>
            <person name="Nolan M."/>
            <person name="Ohm R."/>
            <person name="Pangilinan J."/>
            <person name="Park H.-J."/>
            <person name="Ramirez L."/>
            <person name="Alfaro M."/>
            <person name="Sun H."/>
            <person name="Tritt A."/>
            <person name="Yoshinaga Y."/>
            <person name="Zwiers L.-H."/>
            <person name="Turgeon B.G."/>
            <person name="Goodwin S.B."/>
            <person name="Spatafora J.W."/>
            <person name="Crous P.W."/>
            <person name="Grigoriev I.V."/>
        </authorList>
    </citation>
    <scope>NUCLEOTIDE SEQUENCE</scope>
    <source>
        <strain evidence="5">P77</strain>
    </source>
</reference>
<comment type="similarity">
    <text evidence="1 2">Belongs to the sulfatase family.</text>
</comment>
<sequence>MRIYAPTLLLAGIGAVIGRSTKPNFIFIMTDDQDMHMNSLDYQQAVQKHFVQEGTWFKKHFCTVSQCCPSRVSLLTGKAAHNTNVTDVLPPYVGGYPKFVEQGFNEDYLPLWLQEAGYNTYYTGKMMNSHSINTYEKPRIKGWNASDFLIDPGTYSYCNASMTRNHEPYRYLPGQYSTDVIADNAVEFLGDAIAASDRPFFLGVAPIGPHSETFAEETPTGALLTFAPPVPAKRHAHLFSNVTIPRTPNFNPDAPGTASYLKTLRQLNQSEIDYNDDWYRKRLQTLQAVEDLVESIMARLTASPEVLANTYLIYTSDNGFHLSQHRLPPGKSCGIEEDTNIPFLIRGPGIAKAAVEHIPSSHTDIVPTLFHLAGIPLRADFDGEPIPVTRTMQQYTAKSEHVNIEFWGLHRVEGNIFFGQNQHVNNTYKTVRVISDDYNLAYTVWCTNEHELYDMTHDPYQMTNLYNNTNTNTNTTLNTWPIQTLKSRLNALLLTLKRCKGRDCTRPWTKLHPRGNVKNLKDAMHMRYDKFYLEHQPPVTFSECALGQILGTEGSLEPVAWREEWDSWSWAT</sequence>
<organism evidence="5 6">
    <name type="scientific">Decorospora gaudefroyi</name>
    <dbReference type="NCBI Taxonomy" id="184978"/>
    <lineage>
        <taxon>Eukaryota</taxon>
        <taxon>Fungi</taxon>
        <taxon>Dikarya</taxon>
        <taxon>Ascomycota</taxon>
        <taxon>Pezizomycotina</taxon>
        <taxon>Dothideomycetes</taxon>
        <taxon>Pleosporomycetidae</taxon>
        <taxon>Pleosporales</taxon>
        <taxon>Pleosporineae</taxon>
        <taxon>Pleosporaceae</taxon>
        <taxon>Decorospora</taxon>
    </lineage>
</organism>
<dbReference type="InterPro" id="IPR017850">
    <property type="entry name" value="Alkaline_phosphatase_core_sf"/>
</dbReference>
<dbReference type="FunFam" id="3.40.720.10:FF:000051">
    <property type="entry name" value="Arylsulfatase"/>
    <property type="match status" value="1"/>
</dbReference>
<dbReference type="EC" id="3.1.6.1" evidence="2"/>
<dbReference type="Gene3D" id="3.40.720.10">
    <property type="entry name" value="Alkaline Phosphatase, subunit A"/>
    <property type="match status" value="1"/>
</dbReference>
<keyword evidence="2" id="KW-0378">Hydrolase</keyword>
<dbReference type="InterPro" id="IPR000917">
    <property type="entry name" value="Sulfatase_N"/>
</dbReference>
<evidence type="ECO:0000313" key="6">
    <source>
        <dbReference type="Proteomes" id="UP000800040"/>
    </source>
</evidence>
<feature type="modified residue" description="3-oxoalanine (Cys)" evidence="3">
    <location>
        <position position="67"/>
    </location>
</feature>
<proteinExistence type="inferred from homology"/>
<dbReference type="Pfam" id="PF00884">
    <property type="entry name" value="Sulfatase"/>
    <property type="match status" value="1"/>
</dbReference>
<dbReference type="PIRSF" id="PIRSF000972">
    <property type="entry name" value="Arylsulf_plant"/>
    <property type="match status" value="1"/>
</dbReference>
<feature type="domain" description="Sulfatase N-terminal" evidence="4">
    <location>
        <begin position="23"/>
        <end position="375"/>
    </location>
</feature>
<dbReference type="OrthoDB" id="96314at2759"/>
<dbReference type="EMBL" id="ML975357">
    <property type="protein sequence ID" value="KAF1831681.1"/>
    <property type="molecule type" value="Genomic_DNA"/>
</dbReference>
<gene>
    <name evidence="5" type="ORF">BDW02DRAFT_605954</name>
</gene>
<dbReference type="AlphaFoldDB" id="A0A6A5K4P5"/>
<keyword evidence="6" id="KW-1185">Reference proteome</keyword>
<dbReference type="PANTHER" id="PTHR43108">
    <property type="entry name" value="N-ACETYLGLUCOSAMINE-6-SULFATASE FAMILY MEMBER"/>
    <property type="match status" value="1"/>
</dbReference>
<dbReference type="GO" id="GO:0005539">
    <property type="term" value="F:glycosaminoglycan binding"/>
    <property type="evidence" value="ECO:0007669"/>
    <property type="project" value="TreeGrafter"/>
</dbReference>
<dbReference type="GO" id="GO:0004065">
    <property type="term" value="F:arylsulfatase activity"/>
    <property type="evidence" value="ECO:0007669"/>
    <property type="project" value="UniProtKB-UniRule"/>
</dbReference>
<dbReference type="SUPFAM" id="SSF53649">
    <property type="entry name" value="Alkaline phosphatase-like"/>
    <property type="match status" value="1"/>
</dbReference>
<comment type="PTM">
    <text evidence="3">The conversion to 3-oxoalanine (also known as C-formylglycine, FGly), of a serine or cysteine residue in prokaryotes and of a cysteine residue in eukaryotes, is critical for catalytic activity.</text>
</comment>
<dbReference type="PANTHER" id="PTHR43108:SF8">
    <property type="entry name" value="SD21168P"/>
    <property type="match status" value="1"/>
</dbReference>
<dbReference type="GO" id="GO:0008449">
    <property type="term" value="F:N-acetylglucosamine-6-sulfatase activity"/>
    <property type="evidence" value="ECO:0007669"/>
    <property type="project" value="TreeGrafter"/>
</dbReference>
<protein>
    <recommendedName>
        <fullName evidence="2">Arylsulfatase</fullName>
        <shortName evidence="2">AS</shortName>
        <ecNumber evidence="2">3.1.6.1</ecNumber>
    </recommendedName>
    <alternativeName>
        <fullName evidence="2">Aryl-sulfate sulphohydrolase</fullName>
    </alternativeName>
</protein>
<dbReference type="InterPro" id="IPR012083">
    <property type="entry name" value="Arylsulfatase"/>
</dbReference>